<accession>A0A4R3MSM8</accession>
<proteinExistence type="predicted"/>
<dbReference type="GO" id="GO:0051539">
    <property type="term" value="F:4 iron, 4 sulfur cluster binding"/>
    <property type="evidence" value="ECO:0007669"/>
    <property type="project" value="UniProtKB-KW"/>
</dbReference>
<keyword evidence="5" id="KW-0411">Iron-sulfur</keyword>
<dbReference type="Pfam" id="PF13311">
    <property type="entry name" value="DUF4080"/>
    <property type="match status" value="1"/>
</dbReference>
<evidence type="ECO:0000313" key="9">
    <source>
        <dbReference type="Proteomes" id="UP000294650"/>
    </source>
</evidence>
<dbReference type="InterPro" id="IPR006158">
    <property type="entry name" value="Cobalamin-bd"/>
</dbReference>
<dbReference type="InterPro" id="IPR006638">
    <property type="entry name" value="Elp3/MiaA/NifB-like_rSAM"/>
</dbReference>
<evidence type="ECO:0000256" key="2">
    <source>
        <dbReference type="ARBA" id="ARBA00022691"/>
    </source>
</evidence>
<dbReference type="PROSITE" id="PS51918">
    <property type="entry name" value="RADICAL_SAM"/>
    <property type="match status" value="1"/>
</dbReference>
<dbReference type="PANTHER" id="PTHR43409">
    <property type="entry name" value="ANAEROBIC MAGNESIUM-PROTOPORPHYRIN IX MONOMETHYL ESTER CYCLASE-RELATED"/>
    <property type="match status" value="1"/>
</dbReference>
<dbReference type="Pfam" id="PF04055">
    <property type="entry name" value="Radical_SAM"/>
    <property type="match status" value="1"/>
</dbReference>
<dbReference type="GO" id="GO:0005829">
    <property type="term" value="C:cytosol"/>
    <property type="evidence" value="ECO:0007669"/>
    <property type="project" value="TreeGrafter"/>
</dbReference>
<dbReference type="InterPro" id="IPR023404">
    <property type="entry name" value="rSAM_horseshoe"/>
</dbReference>
<dbReference type="PANTHER" id="PTHR43409:SF16">
    <property type="entry name" value="SLR0320 PROTEIN"/>
    <property type="match status" value="1"/>
</dbReference>
<reference evidence="8 9" key="1">
    <citation type="submission" date="2019-03" db="EMBL/GenBank/DDBJ databases">
        <title>Genomic Encyclopedia of Type Strains, Phase IV (KMG-IV): sequencing the most valuable type-strain genomes for metagenomic binning, comparative biology and taxonomic classification.</title>
        <authorList>
            <person name="Goeker M."/>
        </authorList>
    </citation>
    <scope>NUCLEOTIDE SEQUENCE [LARGE SCALE GENOMIC DNA]</scope>
    <source>
        <strain evidence="8 9">DSM 25894</strain>
    </source>
</reference>
<evidence type="ECO:0000259" key="6">
    <source>
        <dbReference type="PROSITE" id="PS51332"/>
    </source>
</evidence>
<keyword evidence="3" id="KW-0479">Metal-binding</keyword>
<feature type="domain" description="B12-binding" evidence="6">
    <location>
        <begin position="1"/>
        <end position="133"/>
    </location>
</feature>
<evidence type="ECO:0000256" key="1">
    <source>
        <dbReference type="ARBA" id="ARBA00001966"/>
    </source>
</evidence>
<feature type="domain" description="Radical SAM core" evidence="7">
    <location>
        <begin position="172"/>
        <end position="403"/>
    </location>
</feature>
<dbReference type="InterPro" id="IPR025288">
    <property type="entry name" value="DUF4080"/>
</dbReference>
<dbReference type="SFLD" id="SFLDG01123">
    <property type="entry name" value="methyltransferase_(Class_B)"/>
    <property type="match status" value="1"/>
</dbReference>
<comment type="caution">
    <text evidence="8">The sequence shown here is derived from an EMBL/GenBank/DDBJ whole genome shotgun (WGS) entry which is preliminary data.</text>
</comment>
<evidence type="ECO:0000259" key="7">
    <source>
        <dbReference type="PROSITE" id="PS51918"/>
    </source>
</evidence>
<dbReference type="SMART" id="SM00729">
    <property type="entry name" value="Elp3"/>
    <property type="match status" value="1"/>
</dbReference>
<dbReference type="GO" id="GO:0046872">
    <property type="term" value="F:metal ion binding"/>
    <property type="evidence" value="ECO:0007669"/>
    <property type="project" value="UniProtKB-KW"/>
</dbReference>
<dbReference type="InterPro" id="IPR034466">
    <property type="entry name" value="Methyltransferase_Class_B"/>
</dbReference>
<keyword evidence="4" id="KW-0408">Iron</keyword>
<dbReference type="SFLD" id="SFLDG01082">
    <property type="entry name" value="B12-binding_domain_containing"/>
    <property type="match status" value="1"/>
</dbReference>
<dbReference type="SUPFAM" id="SSF102114">
    <property type="entry name" value="Radical SAM enzymes"/>
    <property type="match status" value="1"/>
</dbReference>
<dbReference type="SFLD" id="SFLDS00029">
    <property type="entry name" value="Radical_SAM"/>
    <property type="match status" value="1"/>
</dbReference>
<dbReference type="PROSITE" id="PS51332">
    <property type="entry name" value="B12_BINDING"/>
    <property type="match status" value="1"/>
</dbReference>
<sequence>MKTIVATLNAKYIHTSLALRYLKAYAEPEFPVEIKEFTIKDDPLDIASKLYMKKPDVIGFSCYIWNIRETISVISILKKISPDTIIVVGGPEVTYDSEEWIDRLPEVDVIVRGEGEQTFKSLLYAIKHQDPFDMIPGITYAKNGEVQVNPPAPKLELDRIPSPYRFKEDKPDLPKRITYVETSRGCPFRCQFCLSSIEFGVRYFNIDRMKDDLSYLMENGAKTIKFIDRTFNLDKTYALEIFDFLIHHHRPGNVFQFEITADIMKPEVMDFINRNAPEGLFRFEIGVQSTNDQTNRLIKRWQDFGKLSRTVNMIREGGKVVQHLDLIAGLPEEDYDSFKKTFNDVFELKPEELQLGFLKMLRGTGLRIQAEQWGYQYMDEAPYEVLSNHVLSFDDVTKIKQVEDILEKYWNKQFFNHTVPYITDHVFPTPFDFFQEFGIYWHKKGWNKIGHQFTDLFRRLHQFLKEKSVSSLDIIEGLMYIDFYRNFKQKPHKLWNHSITLDEKQTIYDKLWEIYPFASYGFQKRDMRKHVLVHHTTFDVQTYLGKGEIITKPGWMLVIYHPKKDEPIFDFVCSSDEVR</sequence>
<dbReference type="CDD" id="cd02068">
    <property type="entry name" value="radical_SAM_B12_BD"/>
    <property type="match status" value="1"/>
</dbReference>
<keyword evidence="9" id="KW-1185">Reference proteome</keyword>
<evidence type="ECO:0000256" key="3">
    <source>
        <dbReference type="ARBA" id="ARBA00022723"/>
    </source>
</evidence>
<dbReference type="InterPro" id="IPR058240">
    <property type="entry name" value="rSAM_sf"/>
</dbReference>
<dbReference type="GO" id="GO:0031419">
    <property type="term" value="F:cobalamin binding"/>
    <property type="evidence" value="ECO:0007669"/>
    <property type="project" value="InterPro"/>
</dbReference>
<gene>
    <name evidence="8" type="ORF">EDD68_12433</name>
</gene>
<dbReference type="InterPro" id="IPR051198">
    <property type="entry name" value="BchE-like"/>
</dbReference>
<dbReference type="Gene3D" id="3.40.50.280">
    <property type="entry name" value="Cobalamin-binding domain"/>
    <property type="match status" value="1"/>
</dbReference>
<evidence type="ECO:0000256" key="4">
    <source>
        <dbReference type="ARBA" id="ARBA00023004"/>
    </source>
</evidence>
<name>A0A4R3MSM8_9BACI</name>
<organism evidence="8 9">
    <name type="scientific">Melghiribacillus thermohalophilus</name>
    <dbReference type="NCBI Taxonomy" id="1324956"/>
    <lineage>
        <taxon>Bacteria</taxon>
        <taxon>Bacillati</taxon>
        <taxon>Bacillota</taxon>
        <taxon>Bacilli</taxon>
        <taxon>Bacillales</taxon>
        <taxon>Bacillaceae</taxon>
        <taxon>Melghiribacillus</taxon>
    </lineage>
</organism>
<dbReference type="Pfam" id="PF02310">
    <property type="entry name" value="B12-binding"/>
    <property type="match status" value="1"/>
</dbReference>
<dbReference type="OrthoDB" id="9801424at2"/>
<evidence type="ECO:0000313" key="8">
    <source>
        <dbReference type="EMBL" id="TCT18081.1"/>
    </source>
</evidence>
<evidence type="ECO:0000256" key="5">
    <source>
        <dbReference type="ARBA" id="ARBA00023014"/>
    </source>
</evidence>
<dbReference type="RefSeq" id="WP_132372803.1">
    <property type="nucleotide sequence ID" value="NZ_SMAN01000024.1"/>
</dbReference>
<dbReference type="CDD" id="cd01335">
    <property type="entry name" value="Radical_SAM"/>
    <property type="match status" value="1"/>
</dbReference>
<dbReference type="SUPFAM" id="SSF52242">
    <property type="entry name" value="Cobalamin (vitamin B12)-binding domain"/>
    <property type="match status" value="1"/>
</dbReference>
<dbReference type="Proteomes" id="UP000294650">
    <property type="component" value="Unassembled WGS sequence"/>
</dbReference>
<dbReference type="InterPro" id="IPR007197">
    <property type="entry name" value="rSAM"/>
</dbReference>
<dbReference type="GO" id="GO:0003824">
    <property type="term" value="F:catalytic activity"/>
    <property type="evidence" value="ECO:0007669"/>
    <property type="project" value="InterPro"/>
</dbReference>
<dbReference type="Gene3D" id="3.80.30.20">
    <property type="entry name" value="tm_1862 like domain"/>
    <property type="match status" value="1"/>
</dbReference>
<dbReference type="EMBL" id="SMAN01000024">
    <property type="protein sequence ID" value="TCT18081.1"/>
    <property type="molecule type" value="Genomic_DNA"/>
</dbReference>
<keyword evidence="2" id="KW-0949">S-adenosyl-L-methionine</keyword>
<protein>
    <submittedName>
        <fullName evidence="8">Radical SAM superfamily enzyme YgiQ (UPF0313 family)</fullName>
    </submittedName>
</protein>
<dbReference type="InterPro" id="IPR036724">
    <property type="entry name" value="Cobalamin-bd_sf"/>
</dbReference>
<dbReference type="AlphaFoldDB" id="A0A4R3MSM8"/>
<comment type="cofactor">
    <cofactor evidence="1">
        <name>[4Fe-4S] cluster</name>
        <dbReference type="ChEBI" id="CHEBI:49883"/>
    </cofactor>
</comment>